<dbReference type="Gene3D" id="1.10.8.10">
    <property type="entry name" value="DNA helicase RuvA subunit, C-terminal domain"/>
    <property type="match status" value="1"/>
</dbReference>
<feature type="compositionally biased region" description="Acidic residues" evidence="8">
    <location>
        <begin position="59"/>
        <end position="68"/>
    </location>
</feature>
<evidence type="ECO:0000259" key="10">
    <source>
        <dbReference type="PROSITE" id="PS51399"/>
    </source>
</evidence>
<dbReference type="Gene3D" id="3.30.420.210">
    <property type="entry name" value="SEP domain"/>
    <property type="match status" value="1"/>
</dbReference>
<dbReference type="Pfam" id="PF00789">
    <property type="entry name" value="UBX"/>
    <property type="match status" value="1"/>
</dbReference>
<dbReference type="GO" id="GO:0043130">
    <property type="term" value="F:ubiquitin binding"/>
    <property type="evidence" value="ECO:0007669"/>
    <property type="project" value="TreeGrafter"/>
</dbReference>
<dbReference type="GO" id="GO:0005829">
    <property type="term" value="C:cytosol"/>
    <property type="evidence" value="ECO:0007669"/>
    <property type="project" value="TreeGrafter"/>
</dbReference>
<keyword evidence="6" id="KW-0206">Cytoskeleton</keyword>
<keyword evidence="7" id="KW-0539">Nucleus</keyword>
<dbReference type="InterPro" id="IPR012989">
    <property type="entry name" value="SEP_domain"/>
</dbReference>
<dbReference type="CDD" id="cd14348">
    <property type="entry name" value="UBA_p47"/>
    <property type="match status" value="1"/>
</dbReference>
<dbReference type="PANTHER" id="PTHR23333">
    <property type="entry name" value="UBX DOMAIN CONTAINING PROTEIN"/>
    <property type="match status" value="1"/>
</dbReference>
<dbReference type="GO" id="GO:0005634">
    <property type="term" value="C:nucleus"/>
    <property type="evidence" value="ECO:0007669"/>
    <property type="project" value="UniProtKB-SubCell"/>
</dbReference>
<dbReference type="SMART" id="SM00553">
    <property type="entry name" value="SEP"/>
    <property type="match status" value="1"/>
</dbReference>
<name>A0AAN9G9S0_9CAEN</name>
<dbReference type="PROSITE" id="PS51399">
    <property type="entry name" value="SEP"/>
    <property type="match status" value="1"/>
</dbReference>
<dbReference type="SUPFAM" id="SSF46934">
    <property type="entry name" value="UBA-like"/>
    <property type="match status" value="1"/>
</dbReference>
<dbReference type="GO" id="GO:0043161">
    <property type="term" value="P:proteasome-mediated ubiquitin-dependent protein catabolic process"/>
    <property type="evidence" value="ECO:0007669"/>
    <property type="project" value="TreeGrafter"/>
</dbReference>
<dbReference type="FunFam" id="3.30.420.210:FF:000001">
    <property type="entry name" value="NSFL1 (P97) cofactor (P47)"/>
    <property type="match status" value="1"/>
</dbReference>
<evidence type="ECO:0000256" key="5">
    <source>
        <dbReference type="ARBA" id="ARBA00023034"/>
    </source>
</evidence>
<evidence type="ECO:0000256" key="1">
    <source>
        <dbReference type="ARBA" id="ARBA00004123"/>
    </source>
</evidence>
<dbReference type="AlphaFoldDB" id="A0AAN9G9S0"/>
<dbReference type="Pfam" id="PF08059">
    <property type="entry name" value="SEP"/>
    <property type="match status" value="1"/>
</dbReference>
<organism evidence="11 12">
    <name type="scientific">Littorina saxatilis</name>
    <dbReference type="NCBI Taxonomy" id="31220"/>
    <lineage>
        <taxon>Eukaryota</taxon>
        <taxon>Metazoa</taxon>
        <taxon>Spiralia</taxon>
        <taxon>Lophotrochozoa</taxon>
        <taxon>Mollusca</taxon>
        <taxon>Gastropoda</taxon>
        <taxon>Caenogastropoda</taxon>
        <taxon>Littorinimorpha</taxon>
        <taxon>Littorinoidea</taxon>
        <taxon>Littorinidae</taxon>
        <taxon>Littorina</taxon>
    </lineage>
</organism>
<evidence type="ECO:0000256" key="3">
    <source>
        <dbReference type="ARBA" id="ARBA00004555"/>
    </source>
</evidence>
<accession>A0AAN9G9S0</accession>
<feature type="domain" description="UBX" evidence="9">
    <location>
        <begin position="305"/>
        <end position="382"/>
    </location>
</feature>
<protein>
    <submittedName>
        <fullName evidence="11">Uncharacterized protein</fullName>
    </submittedName>
</protein>
<proteinExistence type="predicted"/>
<evidence type="ECO:0000313" key="12">
    <source>
        <dbReference type="Proteomes" id="UP001374579"/>
    </source>
</evidence>
<dbReference type="InterPro" id="IPR001012">
    <property type="entry name" value="UBX_dom"/>
</dbReference>
<dbReference type="GO" id="GO:0005794">
    <property type="term" value="C:Golgi apparatus"/>
    <property type="evidence" value="ECO:0007669"/>
    <property type="project" value="UniProtKB-SubCell"/>
</dbReference>
<evidence type="ECO:0000256" key="2">
    <source>
        <dbReference type="ARBA" id="ARBA00004300"/>
    </source>
</evidence>
<sequence>MADQDEMIGQFANVTGVNPDRAKFHLESSAWNLEVAIANFYEGAEEHDVDEGSAANPLDADDFDDVVEEPQPLNIKSSKKAPKTKNSRFGTIGGLRADEDSSSEEEGQAFYAGGSDTSGQQVLGPPSRKKKNPEGLVTDLFQSAREHGAEEMEAAAPPAGANRGSAFRGAGYRLGETEGPLESVAGPSLRPSRPEVQMTLKMWKKGFSVDNGDLREYDDPRNKEFLDSIREGTVPQELIRTARGGEVHLNMEDHRTEDFVKPKVNTRPFTGEGHMLGSPAPVIVTTASSGDSSATPAAPEVKIDSSKPVTTLQIRLADGKRMVSKFNLTHTVGDIRNHIVSSYPQYTTASFVLMTTFPNKELTEESLTLDEAKLANAVIVQRMNEDTLL</sequence>
<keyword evidence="12" id="KW-1185">Reference proteome</keyword>
<reference evidence="11 12" key="1">
    <citation type="submission" date="2024-02" db="EMBL/GenBank/DDBJ databases">
        <title>Chromosome-scale genome assembly of the rough periwinkle Littorina saxatilis.</title>
        <authorList>
            <person name="De Jode A."/>
            <person name="Faria R."/>
            <person name="Formenti G."/>
            <person name="Sims Y."/>
            <person name="Smith T.P."/>
            <person name="Tracey A."/>
            <person name="Wood J.M.D."/>
            <person name="Zagrodzka Z.B."/>
            <person name="Johannesson K."/>
            <person name="Butlin R.K."/>
            <person name="Leder E.H."/>
        </authorList>
    </citation>
    <scope>NUCLEOTIDE SEQUENCE [LARGE SCALE GENOMIC DNA]</scope>
    <source>
        <strain evidence="11">Snail1</strain>
        <tissue evidence="11">Muscle</tissue>
    </source>
</reference>
<dbReference type="GO" id="GO:0005813">
    <property type="term" value="C:centrosome"/>
    <property type="evidence" value="ECO:0007669"/>
    <property type="project" value="UniProtKB-SubCell"/>
</dbReference>
<evidence type="ECO:0000256" key="7">
    <source>
        <dbReference type="ARBA" id="ARBA00023242"/>
    </source>
</evidence>
<dbReference type="GO" id="GO:0031468">
    <property type="term" value="P:nuclear membrane reassembly"/>
    <property type="evidence" value="ECO:0007669"/>
    <property type="project" value="TreeGrafter"/>
</dbReference>
<dbReference type="SMART" id="SM00166">
    <property type="entry name" value="UBX"/>
    <property type="match status" value="1"/>
</dbReference>
<dbReference type="EMBL" id="JBAMIC010000012">
    <property type="protein sequence ID" value="KAK7099095.1"/>
    <property type="molecule type" value="Genomic_DNA"/>
</dbReference>
<keyword evidence="5" id="KW-0333">Golgi apparatus</keyword>
<dbReference type="GO" id="GO:0007030">
    <property type="term" value="P:Golgi organization"/>
    <property type="evidence" value="ECO:0007669"/>
    <property type="project" value="TreeGrafter"/>
</dbReference>
<dbReference type="PANTHER" id="PTHR23333:SF20">
    <property type="entry name" value="NSFL1 COFACTOR P47"/>
    <property type="match status" value="1"/>
</dbReference>
<dbReference type="InterPro" id="IPR029071">
    <property type="entry name" value="Ubiquitin-like_domsf"/>
</dbReference>
<dbReference type="Pfam" id="PF14555">
    <property type="entry name" value="UBA_4"/>
    <property type="match status" value="1"/>
</dbReference>
<dbReference type="PROSITE" id="PS50033">
    <property type="entry name" value="UBX"/>
    <property type="match status" value="1"/>
</dbReference>
<dbReference type="SUPFAM" id="SSF102848">
    <property type="entry name" value="NSFL1 (p97 ATPase) cofactor p47, SEP domain"/>
    <property type="match status" value="1"/>
</dbReference>
<evidence type="ECO:0000313" key="11">
    <source>
        <dbReference type="EMBL" id="KAK7099095.1"/>
    </source>
</evidence>
<feature type="compositionally biased region" description="Basic residues" evidence="8">
    <location>
        <begin position="77"/>
        <end position="86"/>
    </location>
</feature>
<evidence type="ECO:0000256" key="6">
    <source>
        <dbReference type="ARBA" id="ARBA00023212"/>
    </source>
</evidence>
<feature type="domain" description="SEP" evidence="10">
    <location>
        <begin position="195"/>
        <end position="260"/>
    </location>
</feature>
<dbReference type="CDD" id="cd01770">
    <property type="entry name" value="UBX_UBXN2"/>
    <property type="match status" value="1"/>
</dbReference>
<dbReference type="InterPro" id="IPR036241">
    <property type="entry name" value="NSFL1C_SEP_dom_sf"/>
</dbReference>
<evidence type="ECO:0000256" key="8">
    <source>
        <dbReference type="SAM" id="MobiDB-lite"/>
    </source>
</evidence>
<keyword evidence="4" id="KW-0963">Cytoplasm</keyword>
<dbReference type="Proteomes" id="UP001374579">
    <property type="component" value="Unassembled WGS sequence"/>
</dbReference>
<dbReference type="Gene3D" id="3.10.20.90">
    <property type="entry name" value="Phosphatidylinositol 3-kinase Catalytic Subunit, Chain A, domain 1"/>
    <property type="match status" value="1"/>
</dbReference>
<evidence type="ECO:0000259" key="9">
    <source>
        <dbReference type="PROSITE" id="PS50033"/>
    </source>
</evidence>
<comment type="caution">
    <text evidence="11">The sequence shown here is derived from an EMBL/GenBank/DDBJ whole genome shotgun (WGS) entry which is preliminary data.</text>
</comment>
<comment type="subcellular location">
    <subcellularLocation>
        <location evidence="2">Cytoplasm</location>
        <location evidence="2">Cytoskeleton</location>
        <location evidence="2">Microtubule organizing center</location>
        <location evidence="2">Centrosome</location>
    </subcellularLocation>
    <subcellularLocation>
        <location evidence="3">Golgi apparatus</location>
    </subcellularLocation>
    <subcellularLocation>
        <location evidence="1">Nucleus</location>
    </subcellularLocation>
</comment>
<dbReference type="InterPro" id="IPR009060">
    <property type="entry name" value="UBA-like_sf"/>
</dbReference>
<gene>
    <name evidence="11" type="ORF">V1264_003285</name>
</gene>
<dbReference type="SUPFAM" id="SSF54236">
    <property type="entry name" value="Ubiquitin-like"/>
    <property type="match status" value="1"/>
</dbReference>
<dbReference type="GO" id="GO:0061025">
    <property type="term" value="P:membrane fusion"/>
    <property type="evidence" value="ECO:0007669"/>
    <property type="project" value="TreeGrafter"/>
</dbReference>
<feature type="region of interest" description="Disordered" evidence="8">
    <location>
        <begin position="44"/>
        <end position="134"/>
    </location>
</feature>
<evidence type="ECO:0000256" key="4">
    <source>
        <dbReference type="ARBA" id="ARBA00022490"/>
    </source>
</evidence>
<dbReference type="GO" id="GO:0000045">
    <property type="term" value="P:autophagosome assembly"/>
    <property type="evidence" value="ECO:0007669"/>
    <property type="project" value="TreeGrafter"/>
</dbReference>